<dbReference type="InterPro" id="IPR011009">
    <property type="entry name" value="Kinase-like_dom_sf"/>
</dbReference>
<organism evidence="2 3">
    <name type="scientific">Streptomyces anandii</name>
    <dbReference type="NCBI Taxonomy" id="285454"/>
    <lineage>
        <taxon>Bacteria</taxon>
        <taxon>Bacillati</taxon>
        <taxon>Actinomycetota</taxon>
        <taxon>Actinomycetes</taxon>
        <taxon>Kitasatosporales</taxon>
        <taxon>Streptomycetaceae</taxon>
        <taxon>Streptomyces</taxon>
    </lineage>
</organism>
<dbReference type="InterPro" id="IPR002575">
    <property type="entry name" value="Aminoglycoside_PTrfase"/>
</dbReference>
<dbReference type="Proteomes" id="UP001599756">
    <property type="component" value="Unassembled WGS sequence"/>
</dbReference>
<dbReference type="SUPFAM" id="SSF56112">
    <property type="entry name" value="Protein kinase-like (PK-like)"/>
    <property type="match status" value="1"/>
</dbReference>
<dbReference type="Pfam" id="PF01636">
    <property type="entry name" value="APH"/>
    <property type="match status" value="1"/>
</dbReference>
<evidence type="ECO:0000313" key="2">
    <source>
        <dbReference type="EMBL" id="MFE1752070.1"/>
    </source>
</evidence>
<dbReference type="Gene3D" id="3.90.1200.10">
    <property type="match status" value="1"/>
</dbReference>
<evidence type="ECO:0000313" key="3">
    <source>
        <dbReference type="Proteomes" id="UP001599756"/>
    </source>
</evidence>
<dbReference type="PANTHER" id="PTHR40086:SF1">
    <property type="entry name" value="CELL CYCLE REGULATOR CCRZ"/>
    <property type="match status" value="1"/>
</dbReference>
<keyword evidence="3" id="KW-1185">Reference proteome</keyword>
<accession>A0ABW6H613</accession>
<protein>
    <submittedName>
        <fullName evidence="2">Phosphotransferase</fullName>
    </submittedName>
</protein>
<dbReference type="EMBL" id="JBHYTS010000022">
    <property type="protein sequence ID" value="MFE1752070.1"/>
    <property type="molecule type" value="Genomic_DNA"/>
</dbReference>
<dbReference type="RefSeq" id="WP_381806267.1">
    <property type="nucleotide sequence ID" value="NZ_JBHYTS010000022.1"/>
</dbReference>
<comment type="caution">
    <text evidence="2">The sequence shown here is derived from an EMBL/GenBank/DDBJ whole genome shotgun (WGS) entry which is preliminary data.</text>
</comment>
<gene>
    <name evidence="2" type="ORF">ACFW88_16295</name>
</gene>
<sequence>MSGDASVVKGPLEGGYHHETYVFPLPDGSREVKCREPREEILWFDRRCFLSEEELLGALRGHVTRVPEVVDVAGIGLQTFIEGWTLNAYCPSGMRVPKPLFGQIASLFPELMRITPGQLGVKRRCADRDRPENGDSDGFLERLITFMEIQVYERNSEDFEELFHALGVGADAFNRLRKCVLGLKERPFCLLHADLHRENFIVDPHGRLWTIDWELAMFGDPLYDLATHLYLMRYPADQEVAMVEKWCRSAGEVRRNLSYGWADDLPRILDFKRAQSVFTDVIRVSLSLREDGVLGRQALPAAAEKIEKVLTAAAGPLGIEEVPGRQDITTALVRALPSS</sequence>
<feature type="domain" description="Aminoglycoside phosphotransferase" evidence="1">
    <location>
        <begin position="11"/>
        <end position="250"/>
    </location>
</feature>
<evidence type="ECO:0000259" key="1">
    <source>
        <dbReference type="Pfam" id="PF01636"/>
    </source>
</evidence>
<proteinExistence type="predicted"/>
<reference evidence="2 3" key="1">
    <citation type="submission" date="2024-09" db="EMBL/GenBank/DDBJ databases">
        <title>The Natural Products Discovery Center: Release of the First 8490 Sequenced Strains for Exploring Actinobacteria Biosynthetic Diversity.</title>
        <authorList>
            <person name="Kalkreuter E."/>
            <person name="Kautsar S.A."/>
            <person name="Yang D."/>
            <person name="Bader C.D."/>
            <person name="Teijaro C.N."/>
            <person name="Fluegel L."/>
            <person name="Davis C.M."/>
            <person name="Simpson J.R."/>
            <person name="Lauterbach L."/>
            <person name="Steele A.D."/>
            <person name="Gui C."/>
            <person name="Meng S."/>
            <person name="Li G."/>
            <person name="Viehrig K."/>
            <person name="Ye F."/>
            <person name="Su P."/>
            <person name="Kiefer A.F."/>
            <person name="Nichols A."/>
            <person name="Cepeda A.J."/>
            <person name="Yan W."/>
            <person name="Fan B."/>
            <person name="Jiang Y."/>
            <person name="Adhikari A."/>
            <person name="Zheng C.-J."/>
            <person name="Schuster L."/>
            <person name="Cowan T.M."/>
            <person name="Smanski M.J."/>
            <person name="Chevrette M.G."/>
            <person name="De Carvalho L.P.S."/>
            <person name="Shen B."/>
        </authorList>
    </citation>
    <scope>NUCLEOTIDE SEQUENCE [LARGE SCALE GENOMIC DNA]</scope>
    <source>
        <strain evidence="2 3">NPDC059500</strain>
    </source>
</reference>
<dbReference type="PANTHER" id="PTHR40086">
    <property type="entry name" value="PHOSPHOTRANSFERASE YTMP-RELATED"/>
    <property type="match status" value="1"/>
</dbReference>
<dbReference type="InterPro" id="IPR052077">
    <property type="entry name" value="CcrZ_PhaseVar_Mediator"/>
</dbReference>
<name>A0ABW6H613_9ACTN</name>